<reference evidence="7" key="1">
    <citation type="submission" date="2023-02" db="EMBL/GenBank/DDBJ databases">
        <title>Genome sequence of Hyphococcus flavus.</title>
        <authorList>
            <person name="Rong J.-C."/>
            <person name="Zhao Q."/>
            <person name="Yi M."/>
            <person name="Wu J.-Y."/>
        </authorList>
    </citation>
    <scope>NUCLEOTIDE SEQUENCE</scope>
    <source>
        <strain evidence="7">MCCC 1K03223</strain>
    </source>
</reference>
<dbReference type="SUPFAM" id="SSF48537">
    <property type="entry name" value="Phospholipase C/P1 nuclease"/>
    <property type="match status" value="1"/>
</dbReference>
<keyword evidence="5" id="KW-1015">Disulfide bond</keyword>
<dbReference type="GO" id="GO:0004519">
    <property type="term" value="F:endonuclease activity"/>
    <property type="evidence" value="ECO:0007669"/>
    <property type="project" value="UniProtKB-KW"/>
</dbReference>
<dbReference type="GO" id="GO:0046872">
    <property type="term" value="F:metal ion binding"/>
    <property type="evidence" value="ECO:0007669"/>
    <property type="project" value="UniProtKB-KW"/>
</dbReference>
<evidence type="ECO:0000256" key="5">
    <source>
        <dbReference type="ARBA" id="ARBA00023157"/>
    </source>
</evidence>
<evidence type="ECO:0000313" key="7">
    <source>
        <dbReference type="EMBL" id="WDI30039.1"/>
    </source>
</evidence>
<gene>
    <name evidence="7" type="ORF">PUV54_08715</name>
</gene>
<dbReference type="PANTHER" id="PTHR33146:SF26">
    <property type="entry name" value="ENDONUCLEASE 4"/>
    <property type="match status" value="1"/>
</dbReference>
<name>A0AAE9Z9T3_9PROT</name>
<dbReference type="KEGG" id="hfl:PUV54_08715"/>
<evidence type="ECO:0000256" key="2">
    <source>
        <dbReference type="ARBA" id="ARBA00022723"/>
    </source>
</evidence>
<dbReference type="RefSeq" id="WP_274491825.1">
    <property type="nucleotide sequence ID" value="NZ_CP118166.1"/>
</dbReference>
<proteinExistence type="predicted"/>
<evidence type="ECO:0000256" key="1">
    <source>
        <dbReference type="ARBA" id="ARBA00022722"/>
    </source>
</evidence>
<evidence type="ECO:0000256" key="4">
    <source>
        <dbReference type="ARBA" id="ARBA00022801"/>
    </source>
</evidence>
<keyword evidence="2" id="KW-0479">Metal-binding</keyword>
<keyword evidence="6" id="KW-0325">Glycoprotein</keyword>
<dbReference type="Pfam" id="PF02265">
    <property type="entry name" value="S1-P1_nuclease"/>
    <property type="match status" value="1"/>
</dbReference>
<evidence type="ECO:0000313" key="8">
    <source>
        <dbReference type="Proteomes" id="UP001214043"/>
    </source>
</evidence>
<dbReference type="PANTHER" id="PTHR33146">
    <property type="entry name" value="ENDONUCLEASE 4"/>
    <property type="match status" value="1"/>
</dbReference>
<accession>A0AAE9Z9T3</accession>
<keyword evidence="3" id="KW-0255">Endonuclease</keyword>
<keyword evidence="1" id="KW-0540">Nuclease</keyword>
<keyword evidence="4" id="KW-0378">Hydrolase</keyword>
<dbReference type="CDD" id="cd11010">
    <property type="entry name" value="S1-P1_nuclease"/>
    <property type="match status" value="1"/>
</dbReference>
<evidence type="ECO:0000256" key="3">
    <source>
        <dbReference type="ARBA" id="ARBA00022759"/>
    </source>
</evidence>
<dbReference type="InterPro" id="IPR003154">
    <property type="entry name" value="S1/P1nuclease"/>
</dbReference>
<keyword evidence="8" id="KW-1185">Reference proteome</keyword>
<dbReference type="AlphaFoldDB" id="A0AAE9Z9T3"/>
<dbReference type="Gene3D" id="1.10.575.10">
    <property type="entry name" value="P1 Nuclease"/>
    <property type="match status" value="1"/>
</dbReference>
<protein>
    <submittedName>
        <fullName evidence="7">S1/P1 nuclease</fullName>
    </submittedName>
</protein>
<evidence type="ECO:0000256" key="6">
    <source>
        <dbReference type="ARBA" id="ARBA00023180"/>
    </source>
</evidence>
<sequence length="260" mass="28586">MIRIVLFVLMAQLAVAPAYAWGKIGHRVTGAIAVHYLSDNAKAAIESILGPEGLAEGSTWADFMRASPEDFWQMESSAYHYVTIPAGMTYAQAGAPPQGDAITAITKFTRTLKDPDASREDKALALRFIVHIIGDLHQPLHAGNGTDRGGNDFEVTYFGRETNLHAVWDSGMIDGEQLSYSEMTEWLVQKITPEEAADWMDINPVVWAAESAAIRDTIYPADPELRYGYVFNHIDTVKLRLSQAGVRIAAYLNVVLAQSS</sequence>
<dbReference type="GO" id="GO:0006308">
    <property type="term" value="P:DNA catabolic process"/>
    <property type="evidence" value="ECO:0007669"/>
    <property type="project" value="InterPro"/>
</dbReference>
<dbReference type="InterPro" id="IPR008947">
    <property type="entry name" value="PLipase_C/P1_nuclease_dom_sf"/>
</dbReference>
<dbReference type="GO" id="GO:0003676">
    <property type="term" value="F:nucleic acid binding"/>
    <property type="evidence" value="ECO:0007669"/>
    <property type="project" value="InterPro"/>
</dbReference>
<dbReference type="Proteomes" id="UP001214043">
    <property type="component" value="Chromosome"/>
</dbReference>
<dbReference type="GO" id="GO:0016788">
    <property type="term" value="F:hydrolase activity, acting on ester bonds"/>
    <property type="evidence" value="ECO:0007669"/>
    <property type="project" value="InterPro"/>
</dbReference>
<organism evidence="7 8">
    <name type="scientific">Hyphococcus flavus</name>
    <dbReference type="NCBI Taxonomy" id="1866326"/>
    <lineage>
        <taxon>Bacteria</taxon>
        <taxon>Pseudomonadati</taxon>
        <taxon>Pseudomonadota</taxon>
        <taxon>Alphaproteobacteria</taxon>
        <taxon>Parvularculales</taxon>
        <taxon>Parvularculaceae</taxon>
        <taxon>Hyphococcus</taxon>
    </lineage>
</organism>
<dbReference type="EMBL" id="CP118166">
    <property type="protein sequence ID" value="WDI30039.1"/>
    <property type="molecule type" value="Genomic_DNA"/>
</dbReference>